<evidence type="ECO:0000259" key="5">
    <source>
        <dbReference type="Pfam" id="PF08100"/>
    </source>
</evidence>
<dbReference type="InterPro" id="IPR001077">
    <property type="entry name" value="COMT_C"/>
</dbReference>
<dbReference type="InterPro" id="IPR016461">
    <property type="entry name" value="COMT-like"/>
</dbReference>
<dbReference type="Gene3D" id="3.40.50.150">
    <property type="entry name" value="Vaccinia Virus protein VP39"/>
    <property type="match status" value="1"/>
</dbReference>
<name>A0ABS0NTH8_9ACTN</name>
<comment type="caution">
    <text evidence="6">The sequence shown here is derived from an EMBL/GenBank/DDBJ whole genome shotgun (WGS) entry which is preliminary data.</text>
</comment>
<organism evidence="6 7">
    <name type="scientific">Streptomyces pactum</name>
    <dbReference type="NCBI Taxonomy" id="68249"/>
    <lineage>
        <taxon>Bacteria</taxon>
        <taxon>Bacillati</taxon>
        <taxon>Actinomycetota</taxon>
        <taxon>Actinomycetes</taxon>
        <taxon>Kitasatosporales</taxon>
        <taxon>Streptomycetaceae</taxon>
        <taxon>Streptomyces</taxon>
    </lineage>
</organism>
<dbReference type="Proteomes" id="UP000807371">
    <property type="component" value="Unassembled WGS sequence"/>
</dbReference>
<dbReference type="SUPFAM" id="SSF53335">
    <property type="entry name" value="S-adenosyl-L-methionine-dependent methyltransferases"/>
    <property type="match status" value="1"/>
</dbReference>
<dbReference type="PANTHER" id="PTHR43712:SF2">
    <property type="entry name" value="O-METHYLTRANSFERASE CICE"/>
    <property type="match status" value="1"/>
</dbReference>
<accession>A0ABS0NTH8</accession>
<dbReference type="Gene3D" id="1.10.10.10">
    <property type="entry name" value="Winged helix-like DNA-binding domain superfamily/Winged helix DNA-binding domain"/>
    <property type="match status" value="1"/>
</dbReference>
<dbReference type="Pfam" id="PF00891">
    <property type="entry name" value="Methyltransf_2"/>
    <property type="match status" value="1"/>
</dbReference>
<dbReference type="SUPFAM" id="SSF46785">
    <property type="entry name" value="Winged helix' DNA-binding domain"/>
    <property type="match status" value="1"/>
</dbReference>
<evidence type="ECO:0000259" key="4">
    <source>
        <dbReference type="Pfam" id="PF00891"/>
    </source>
</evidence>
<reference evidence="6 7" key="1">
    <citation type="submission" date="2020-09" db="EMBL/GenBank/DDBJ databases">
        <title>Biosynthesis of the nuclear factor of activated T cells inhibitor NFAT-133 and its congeners in Streptomyces pactum.</title>
        <authorList>
            <person name="Zhou W."/>
            <person name="Posri P."/>
            <person name="Abugrain M.E."/>
            <person name="Weisberg A.J."/>
            <person name="Chang J.H."/>
            <person name="Mahmud T."/>
        </authorList>
    </citation>
    <scope>NUCLEOTIDE SEQUENCE [LARGE SCALE GENOMIC DNA]</scope>
    <source>
        <strain evidence="6 7">ATCC 27456</strain>
    </source>
</reference>
<gene>
    <name evidence="6" type="ORF">IHE55_28450</name>
</gene>
<dbReference type="PANTHER" id="PTHR43712">
    <property type="entry name" value="PUTATIVE (AFU_ORTHOLOGUE AFUA_4G14580)-RELATED"/>
    <property type="match status" value="1"/>
</dbReference>
<evidence type="ECO:0000256" key="1">
    <source>
        <dbReference type="ARBA" id="ARBA00022603"/>
    </source>
</evidence>
<dbReference type="InterPro" id="IPR036390">
    <property type="entry name" value="WH_DNA-bd_sf"/>
</dbReference>
<keyword evidence="3" id="KW-0949">S-adenosyl-L-methionine</keyword>
<dbReference type="PROSITE" id="PS51683">
    <property type="entry name" value="SAM_OMT_II"/>
    <property type="match status" value="1"/>
</dbReference>
<dbReference type="InterPro" id="IPR036388">
    <property type="entry name" value="WH-like_DNA-bd_sf"/>
</dbReference>
<evidence type="ECO:0000256" key="3">
    <source>
        <dbReference type="ARBA" id="ARBA00022691"/>
    </source>
</evidence>
<dbReference type="PIRSF" id="PIRSF005739">
    <property type="entry name" value="O-mtase"/>
    <property type="match status" value="1"/>
</dbReference>
<dbReference type="RefSeq" id="WP_197991656.1">
    <property type="nucleotide sequence ID" value="NZ_JACYXC010000001.1"/>
</dbReference>
<sequence length="332" mass="36246">MSSSTLDIAMFGLFSTHALHLADKHGIFAHLVTSGPSTPLQIAESRGIDPETTERLLILLAALSVVERDSDGNYRIPPELTPRLDSANPRYIGAFVHHLATSTIEQISKLDAYLIHGKEAVDAELPSPFEVIYRDEQSTADFLAAMWQISFEPSKELAALAGLGPVRHLIDVGGAGGPFAVAALQQYDDLAVTVFDLPEVEPHLARTREAHGLGGRLHFAAGDFFKDPLPAADCLSFGYILSDWEDEVCVDLLRKARAACEPGGRVLVMERLFDESGGPLSTAVMNLSMHVETRGRHRSATTYTELLEKAGFTNCSTHRSSWDKHLVMGWAE</sequence>
<dbReference type="EMBL" id="JACYXC010000001">
    <property type="protein sequence ID" value="MBH5338500.1"/>
    <property type="molecule type" value="Genomic_DNA"/>
</dbReference>
<keyword evidence="1 6" id="KW-0489">Methyltransferase</keyword>
<evidence type="ECO:0000313" key="6">
    <source>
        <dbReference type="EMBL" id="MBH5338500.1"/>
    </source>
</evidence>
<dbReference type="InterPro" id="IPR012967">
    <property type="entry name" value="COMT_dimerisation"/>
</dbReference>
<feature type="domain" description="O-methyltransferase C-terminal" evidence="4">
    <location>
        <begin position="127"/>
        <end position="312"/>
    </location>
</feature>
<dbReference type="InterPro" id="IPR029063">
    <property type="entry name" value="SAM-dependent_MTases_sf"/>
</dbReference>
<keyword evidence="7" id="KW-1185">Reference proteome</keyword>
<feature type="domain" description="O-methyltransferase dimerisation" evidence="5">
    <location>
        <begin position="10"/>
        <end position="73"/>
    </location>
</feature>
<keyword evidence="2" id="KW-0808">Transferase</keyword>
<evidence type="ECO:0000313" key="7">
    <source>
        <dbReference type="Proteomes" id="UP000807371"/>
    </source>
</evidence>
<dbReference type="GO" id="GO:0032259">
    <property type="term" value="P:methylation"/>
    <property type="evidence" value="ECO:0007669"/>
    <property type="project" value="UniProtKB-KW"/>
</dbReference>
<evidence type="ECO:0000256" key="2">
    <source>
        <dbReference type="ARBA" id="ARBA00022679"/>
    </source>
</evidence>
<dbReference type="CDD" id="cd02440">
    <property type="entry name" value="AdoMet_MTases"/>
    <property type="match status" value="1"/>
</dbReference>
<proteinExistence type="predicted"/>
<dbReference type="Pfam" id="PF08100">
    <property type="entry name" value="Dimerisation"/>
    <property type="match status" value="1"/>
</dbReference>
<protein>
    <submittedName>
        <fullName evidence="6">Hydroxyneurosporene methyltransferase</fullName>
    </submittedName>
</protein>
<dbReference type="GO" id="GO:0008168">
    <property type="term" value="F:methyltransferase activity"/>
    <property type="evidence" value="ECO:0007669"/>
    <property type="project" value="UniProtKB-KW"/>
</dbReference>